<evidence type="ECO:0000313" key="3">
    <source>
        <dbReference type="Proteomes" id="UP001521074"/>
    </source>
</evidence>
<name>A0ABS8VWF1_9PROT</name>
<reference evidence="2 3" key="1">
    <citation type="submission" date="2021-12" db="EMBL/GenBank/DDBJ databases">
        <title>Genome sequence of Acetobacter sicerae DmPark20a_162.</title>
        <authorList>
            <person name="Chaston J.M."/>
        </authorList>
    </citation>
    <scope>NUCLEOTIDE SEQUENCE [LARGE SCALE GENOMIC DNA]</scope>
    <source>
        <strain evidence="2 3">DmPark20a_162</strain>
    </source>
</reference>
<accession>A0ABS8VWF1</accession>
<evidence type="ECO:0000313" key="2">
    <source>
        <dbReference type="EMBL" id="MCE0745313.1"/>
    </source>
</evidence>
<comment type="caution">
    <text evidence="2">The sequence shown here is derived from an EMBL/GenBank/DDBJ whole genome shotgun (WGS) entry which is preliminary data.</text>
</comment>
<organism evidence="2 3">
    <name type="scientific">Acetobacter sicerae</name>
    <dbReference type="NCBI Taxonomy" id="85325"/>
    <lineage>
        <taxon>Bacteria</taxon>
        <taxon>Pseudomonadati</taxon>
        <taxon>Pseudomonadota</taxon>
        <taxon>Alphaproteobacteria</taxon>
        <taxon>Acetobacterales</taxon>
        <taxon>Acetobacteraceae</taxon>
        <taxon>Acetobacter</taxon>
    </lineage>
</organism>
<keyword evidence="3" id="KW-1185">Reference proteome</keyword>
<gene>
    <name evidence="2" type="ORF">LWC05_15665</name>
</gene>
<dbReference type="RefSeq" id="WP_232878985.1">
    <property type="nucleotide sequence ID" value="NZ_JAJSOJ010000067.1"/>
</dbReference>
<evidence type="ECO:0008006" key="4">
    <source>
        <dbReference type="Google" id="ProtNLM"/>
    </source>
</evidence>
<feature type="region of interest" description="Disordered" evidence="1">
    <location>
        <begin position="59"/>
        <end position="79"/>
    </location>
</feature>
<protein>
    <recommendedName>
        <fullName evidence="4">DUF2946 domain-containing protein</fullName>
    </recommendedName>
</protein>
<dbReference type="Proteomes" id="UP001521074">
    <property type="component" value="Unassembled WGS sequence"/>
</dbReference>
<sequence length="155" mass="16311">MRQTLVRRVTETKVGRWGVILLLQIALLLAALAPAQATMLHTQDGASSAHMDAGSMAMGGMAQSDDSGPSECAGHHHHALSAPTASRHCSVSHHAHGPDCCMAGGCVQFSMTTDPWVSTVHGKRRLTEADYHRSAFGLPSGEATIPALPPPRTLS</sequence>
<evidence type="ECO:0000256" key="1">
    <source>
        <dbReference type="SAM" id="MobiDB-lite"/>
    </source>
</evidence>
<feature type="region of interest" description="Disordered" evidence="1">
    <location>
        <begin position="136"/>
        <end position="155"/>
    </location>
</feature>
<proteinExistence type="predicted"/>
<dbReference type="EMBL" id="JAJSOJ010000067">
    <property type="protein sequence ID" value="MCE0745313.1"/>
    <property type="molecule type" value="Genomic_DNA"/>
</dbReference>